<accession>A0ABQ4WR04</accession>
<keyword evidence="2" id="KW-1185">Reference proteome</keyword>
<evidence type="ECO:0000313" key="2">
    <source>
        <dbReference type="Proteomes" id="UP001151760"/>
    </source>
</evidence>
<reference evidence="1" key="1">
    <citation type="journal article" date="2022" name="Int. J. Mol. Sci.">
        <title>Draft Genome of Tanacetum Coccineum: Genomic Comparison of Closely Related Tanacetum-Family Plants.</title>
        <authorList>
            <person name="Yamashiro T."/>
            <person name="Shiraishi A."/>
            <person name="Nakayama K."/>
            <person name="Satake H."/>
        </authorList>
    </citation>
    <scope>NUCLEOTIDE SEQUENCE</scope>
</reference>
<reference evidence="1" key="2">
    <citation type="submission" date="2022-01" db="EMBL/GenBank/DDBJ databases">
        <authorList>
            <person name="Yamashiro T."/>
            <person name="Shiraishi A."/>
            <person name="Satake H."/>
            <person name="Nakayama K."/>
        </authorList>
    </citation>
    <scope>NUCLEOTIDE SEQUENCE</scope>
</reference>
<organism evidence="1 2">
    <name type="scientific">Tanacetum coccineum</name>
    <dbReference type="NCBI Taxonomy" id="301880"/>
    <lineage>
        <taxon>Eukaryota</taxon>
        <taxon>Viridiplantae</taxon>
        <taxon>Streptophyta</taxon>
        <taxon>Embryophyta</taxon>
        <taxon>Tracheophyta</taxon>
        <taxon>Spermatophyta</taxon>
        <taxon>Magnoliopsida</taxon>
        <taxon>eudicotyledons</taxon>
        <taxon>Gunneridae</taxon>
        <taxon>Pentapetalae</taxon>
        <taxon>asterids</taxon>
        <taxon>campanulids</taxon>
        <taxon>Asterales</taxon>
        <taxon>Asteraceae</taxon>
        <taxon>Asteroideae</taxon>
        <taxon>Anthemideae</taxon>
        <taxon>Anthemidinae</taxon>
        <taxon>Tanacetum</taxon>
    </lineage>
</organism>
<sequence length="115" mass="13326">MSVDEDTMQIIKCYNCIGLGHYWHENCPEPKRHQDSDLIQGQDATLMQAQEMVQYWIGKKQLLFLVGEQVTNFDDVDDPTEQDLALNVHHIFEADQCDAFDSDVDEALKIHDLSW</sequence>
<name>A0ABQ4WR04_9ASTR</name>
<gene>
    <name evidence="1" type="ORF">Tco_0628610</name>
</gene>
<dbReference type="EMBL" id="BQNB010008856">
    <property type="protein sequence ID" value="GJS55248.1"/>
    <property type="molecule type" value="Genomic_DNA"/>
</dbReference>
<dbReference type="Proteomes" id="UP001151760">
    <property type="component" value="Unassembled WGS sequence"/>
</dbReference>
<comment type="caution">
    <text evidence="1">The sequence shown here is derived from an EMBL/GenBank/DDBJ whole genome shotgun (WGS) entry which is preliminary data.</text>
</comment>
<proteinExistence type="predicted"/>
<evidence type="ECO:0000313" key="1">
    <source>
        <dbReference type="EMBL" id="GJS55248.1"/>
    </source>
</evidence>
<protein>
    <recommendedName>
        <fullName evidence="3">CCHC-type domain-containing protein</fullName>
    </recommendedName>
</protein>
<evidence type="ECO:0008006" key="3">
    <source>
        <dbReference type="Google" id="ProtNLM"/>
    </source>
</evidence>